<sequence>MSPSRTDIFEQAVMGRPNYGPLRMSLYRLAPSLMVCSDYLDGNLCGMYIDEVETIIVDRRLTMDVKRCVLVHELVHWARADSQCGGYQEIKVRQIAAEALIDRKRYAQVECMYEGCSAAMAEELGVTQEVVDDYKSLLSIRKGSTMSAAGQWSSLFDGYGYRVIAS</sequence>
<evidence type="ECO:0000313" key="2">
    <source>
        <dbReference type="Proteomes" id="UP000293613"/>
    </source>
</evidence>
<dbReference type="AlphaFoldDB" id="A0A8B3RIW2"/>
<protein>
    <recommendedName>
        <fullName evidence="3">IrrE N-terminal-like domain-containing protein</fullName>
    </recommendedName>
</protein>
<dbReference type="RefSeq" id="WP_130077183.1">
    <property type="nucleotide sequence ID" value="NZ_RSCO01000013.1"/>
</dbReference>
<evidence type="ECO:0000313" key="1">
    <source>
        <dbReference type="EMBL" id="RYM96097.1"/>
    </source>
</evidence>
<dbReference type="EMBL" id="RSCO01000013">
    <property type="protein sequence ID" value="RYM96097.1"/>
    <property type="molecule type" value="Genomic_DNA"/>
</dbReference>
<name>A0A8B3RIW2_BIFAN</name>
<gene>
    <name evidence="1" type="ORF">PG2011B_0294</name>
</gene>
<organism evidence="1 2">
    <name type="scientific">Bifidobacterium animalis subsp. lactis</name>
    <name type="common">Bifidobacterium lactis</name>
    <dbReference type="NCBI Taxonomy" id="302911"/>
    <lineage>
        <taxon>Bacteria</taxon>
        <taxon>Bacillati</taxon>
        <taxon>Actinomycetota</taxon>
        <taxon>Actinomycetes</taxon>
        <taxon>Bifidobacteriales</taxon>
        <taxon>Bifidobacteriaceae</taxon>
        <taxon>Bifidobacterium</taxon>
    </lineage>
</organism>
<proteinExistence type="predicted"/>
<dbReference type="Proteomes" id="UP000293613">
    <property type="component" value="Unassembled WGS sequence"/>
</dbReference>
<evidence type="ECO:0008006" key="3">
    <source>
        <dbReference type="Google" id="ProtNLM"/>
    </source>
</evidence>
<reference evidence="1 2" key="1">
    <citation type="journal article" date="2019" name="Appl. Environ. Microbiol.">
        <title>Dissecting the evolutionary development of the Bifidobacterium animalis species through comparative genomics analyses.</title>
        <authorList>
            <person name="Lugli G.A."/>
            <person name="Mancino W."/>
            <person name="Milani C."/>
            <person name="Duranti S."/>
            <person name="Mancabelli L."/>
            <person name="Napoli S."/>
            <person name="Mangifesta M."/>
            <person name="Viappiani A."/>
            <person name="Anzalone R."/>
            <person name="Longhi G."/>
            <person name="van Sinderen D."/>
            <person name="Ventura M."/>
            <person name="Turroni F."/>
        </authorList>
    </citation>
    <scope>NUCLEOTIDE SEQUENCE [LARGE SCALE GENOMIC DNA]</scope>
    <source>
        <strain evidence="1 2">2011B</strain>
    </source>
</reference>
<comment type="caution">
    <text evidence="1">The sequence shown here is derived from an EMBL/GenBank/DDBJ whole genome shotgun (WGS) entry which is preliminary data.</text>
</comment>
<accession>A0A8B3RIW2</accession>